<organism evidence="2">
    <name type="scientific">uncultured Acidimicrobiales bacterium</name>
    <dbReference type="NCBI Taxonomy" id="310071"/>
    <lineage>
        <taxon>Bacteria</taxon>
        <taxon>Bacillati</taxon>
        <taxon>Actinomycetota</taxon>
        <taxon>Acidimicrobiia</taxon>
        <taxon>Acidimicrobiales</taxon>
        <taxon>environmental samples</taxon>
    </lineage>
</organism>
<feature type="non-terminal residue" evidence="2">
    <location>
        <position position="1"/>
    </location>
</feature>
<feature type="compositionally biased region" description="Basic and acidic residues" evidence="1">
    <location>
        <begin position="185"/>
        <end position="200"/>
    </location>
</feature>
<proteinExistence type="predicted"/>
<name>A0A6J4HI57_9ACTN</name>
<feature type="region of interest" description="Disordered" evidence="1">
    <location>
        <begin position="176"/>
        <end position="214"/>
    </location>
</feature>
<feature type="compositionally biased region" description="Basic and acidic residues" evidence="1">
    <location>
        <begin position="133"/>
        <end position="148"/>
    </location>
</feature>
<sequence length="281" mass="29467">GRAPAGGRLALRRGPGRAPGGASGRAGRHPPVAHRHVAVRRAGQDAGLAVPTAALPGLGPRHAARGRAGRTAGARCGCGGLGHRRVPLRPASGRERAARRVVGAPGARRVEDQHRQGPPQRRAGAARRLPGRAVERPGSHRVPSERHCLRVAAPGRPVRPGARVLPLWRAEAAPLGPGVGVQRQHALDPPRRRRQRDGAHHGGGLGPDEQRGTVCRERARPPRHRALLPRGAGTARCQVAHGRRRRGSPLTDLGHARARLLGLVADCRAGAGAHRPAGAML</sequence>
<protein>
    <submittedName>
        <fullName evidence="2">Uncharacterized protein</fullName>
    </submittedName>
</protein>
<dbReference type="AlphaFoldDB" id="A0A6J4HI57"/>
<feature type="non-terminal residue" evidence="2">
    <location>
        <position position="281"/>
    </location>
</feature>
<evidence type="ECO:0000313" key="2">
    <source>
        <dbReference type="EMBL" id="CAA9222800.1"/>
    </source>
</evidence>
<gene>
    <name evidence="2" type="ORF">AVDCRST_MAG50-678</name>
</gene>
<dbReference type="EMBL" id="CADCTF010000034">
    <property type="protein sequence ID" value="CAA9222800.1"/>
    <property type="molecule type" value="Genomic_DNA"/>
</dbReference>
<feature type="region of interest" description="Disordered" evidence="1">
    <location>
        <begin position="1"/>
        <end position="32"/>
    </location>
</feature>
<reference evidence="2" key="1">
    <citation type="submission" date="2020-02" db="EMBL/GenBank/DDBJ databases">
        <authorList>
            <person name="Meier V. D."/>
        </authorList>
    </citation>
    <scope>NUCLEOTIDE SEQUENCE</scope>
    <source>
        <strain evidence="2">AVDCRST_MAG50</strain>
    </source>
</reference>
<feature type="compositionally biased region" description="Low complexity" evidence="1">
    <location>
        <begin position="116"/>
        <end position="132"/>
    </location>
</feature>
<evidence type="ECO:0000256" key="1">
    <source>
        <dbReference type="SAM" id="MobiDB-lite"/>
    </source>
</evidence>
<feature type="region of interest" description="Disordered" evidence="1">
    <location>
        <begin position="51"/>
        <end position="149"/>
    </location>
</feature>
<accession>A0A6J4HI57</accession>